<evidence type="ECO:0000259" key="6">
    <source>
        <dbReference type="Pfam" id="PF02350"/>
    </source>
</evidence>
<evidence type="ECO:0000313" key="8">
    <source>
        <dbReference type="Proteomes" id="UP000033618"/>
    </source>
</evidence>
<dbReference type="InterPro" id="IPR029767">
    <property type="entry name" value="WecB-like"/>
</dbReference>
<dbReference type="Pfam" id="PF02350">
    <property type="entry name" value="Epimerase_2"/>
    <property type="match status" value="1"/>
</dbReference>
<comment type="catalytic activity">
    <reaction evidence="2">
        <text>UDP-N-acetyl-alpha-D-glucosamine = UDP-N-acetyl-alpha-D-mannosamine</text>
        <dbReference type="Rhea" id="RHEA:17213"/>
        <dbReference type="ChEBI" id="CHEBI:57705"/>
        <dbReference type="ChEBI" id="CHEBI:68623"/>
        <dbReference type="EC" id="5.1.3.14"/>
    </reaction>
</comment>
<evidence type="ECO:0000256" key="2">
    <source>
        <dbReference type="ARBA" id="ARBA00036080"/>
    </source>
</evidence>
<evidence type="ECO:0000256" key="1">
    <source>
        <dbReference type="ARBA" id="ARBA00023235"/>
    </source>
</evidence>
<dbReference type="EMBL" id="LAQU01000007">
    <property type="protein sequence ID" value="KKB63831.1"/>
    <property type="molecule type" value="Genomic_DNA"/>
</dbReference>
<dbReference type="EC" id="5.1.3.14" evidence="4"/>
<dbReference type="PATRIC" id="fig|28092.6.peg.2159"/>
<dbReference type="CDD" id="cd03786">
    <property type="entry name" value="GTB_UDP-GlcNAc_2-Epimerase"/>
    <property type="match status" value="1"/>
</dbReference>
<reference evidence="7 8" key="1">
    <citation type="submission" date="2015-03" db="EMBL/GenBank/DDBJ databases">
        <title>Draft Genome Sequence of Burkholderia andropogonis type strain ICMP2807, isolated from Sorghum bicolor.</title>
        <authorList>
            <person name="Lopes-Santos L."/>
            <person name="Castro D.B."/>
            <person name="Ottoboni L.M."/>
            <person name="Park D."/>
            <person name="Weirc B.S."/>
            <person name="Destefano S.A."/>
        </authorList>
    </citation>
    <scope>NUCLEOTIDE SEQUENCE [LARGE SCALE GENOMIC DNA]</scope>
    <source>
        <strain evidence="7 8">ICMP2807</strain>
    </source>
</reference>
<proteinExistence type="inferred from homology"/>
<dbReference type="RefSeq" id="WP_024902822.1">
    <property type="nucleotide sequence ID" value="NZ_CADFGU010000001.1"/>
</dbReference>
<dbReference type="PANTHER" id="PTHR43174:SF2">
    <property type="entry name" value="UDP-N-ACETYLGLUCOSAMINE 2-EPIMERASE"/>
    <property type="match status" value="1"/>
</dbReference>
<sequence length="374" mass="40249">MKIMVVLGTRPEAIKLAPVVAMLRSAYANSIQTTVVSTGQHKEMLAQALSFFHLVPDIEVGVMTHAQTLNTLASRVLQAMDAVLEAQAPDWIIVQGDTTTAFCAGLAAFQRGIKVAHVEAGLRTGNLSSPFPEEANRSMLARIASRHFAPTLKAAANLMAEGIARDGIVVTGNTVVDAIDMVVPPSRRDQFHVARQGATRPQVLVTCHRRENFGSIMADICAMLSRLCARYAEHNWVFPVHLNPAVREPVMRVLSGIPNLRLIDPVSYPESLALIAGSQLVLTDSGGIQEEAPSFSVPVVVMREHTERSEGVDAGFASLAGQNPSRIEAEVALWLDASEKRNALLSKANPYGDGFAAKRIVDSLLGHAVEAFHG</sequence>
<evidence type="ECO:0000256" key="5">
    <source>
        <dbReference type="RuleBase" id="RU003513"/>
    </source>
</evidence>
<dbReference type="SUPFAM" id="SSF53756">
    <property type="entry name" value="UDP-Glycosyltransferase/glycogen phosphorylase"/>
    <property type="match status" value="1"/>
</dbReference>
<dbReference type="STRING" id="28092.WM40_09160"/>
<gene>
    <name evidence="7" type="ORF">WM40_09160</name>
</gene>
<dbReference type="OrthoDB" id="9803238at2"/>
<comment type="similarity">
    <text evidence="3 5">Belongs to the UDP-N-acetylglucosamine 2-epimerase family.</text>
</comment>
<dbReference type="GO" id="GO:0008761">
    <property type="term" value="F:UDP-N-acetylglucosamine 2-epimerase activity"/>
    <property type="evidence" value="ECO:0007669"/>
    <property type="project" value="UniProtKB-EC"/>
</dbReference>
<protein>
    <recommendedName>
        <fullName evidence="4">UDP-N-acetylglucosamine 2-epimerase (non-hydrolyzing)</fullName>
        <ecNumber evidence="4">5.1.3.14</ecNumber>
    </recommendedName>
</protein>
<comment type="caution">
    <text evidence="7">The sequence shown here is derived from an EMBL/GenBank/DDBJ whole genome shotgun (WGS) entry which is preliminary data.</text>
</comment>
<keyword evidence="1 5" id="KW-0413">Isomerase</keyword>
<name>A0A0F5K132_9BURK</name>
<evidence type="ECO:0000256" key="4">
    <source>
        <dbReference type="ARBA" id="ARBA00038858"/>
    </source>
</evidence>
<dbReference type="PANTHER" id="PTHR43174">
    <property type="entry name" value="UDP-N-ACETYLGLUCOSAMINE 2-EPIMERASE"/>
    <property type="match status" value="1"/>
</dbReference>
<dbReference type="InterPro" id="IPR003331">
    <property type="entry name" value="UDP_GlcNAc_Epimerase_2_dom"/>
</dbReference>
<evidence type="ECO:0000313" key="7">
    <source>
        <dbReference type="EMBL" id="KKB63831.1"/>
    </source>
</evidence>
<keyword evidence="8" id="KW-1185">Reference proteome</keyword>
<feature type="domain" description="UDP-N-acetylglucosamine 2-epimerase" evidence="6">
    <location>
        <begin position="29"/>
        <end position="364"/>
    </location>
</feature>
<dbReference type="Proteomes" id="UP000033618">
    <property type="component" value="Unassembled WGS sequence"/>
</dbReference>
<dbReference type="Gene3D" id="3.40.50.2000">
    <property type="entry name" value="Glycogen Phosphorylase B"/>
    <property type="match status" value="2"/>
</dbReference>
<dbReference type="AlphaFoldDB" id="A0A0F5K132"/>
<accession>A0A0F5K132</accession>
<dbReference type="NCBIfam" id="TIGR00236">
    <property type="entry name" value="wecB"/>
    <property type="match status" value="1"/>
</dbReference>
<evidence type="ECO:0000256" key="3">
    <source>
        <dbReference type="ARBA" id="ARBA00038209"/>
    </source>
</evidence>
<organism evidence="7 8">
    <name type="scientific">Robbsia andropogonis</name>
    <dbReference type="NCBI Taxonomy" id="28092"/>
    <lineage>
        <taxon>Bacteria</taxon>
        <taxon>Pseudomonadati</taxon>
        <taxon>Pseudomonadota</taxon>
        <taxon>Betaproteobacteria</taxon>
        <taxon>Burkholderiales</taxon>
        <taxon>Burkholderiaceae</taxon>
        <taxon>Robbsia</taxon>
    </lineage>
</organism>